<dbReference type="InterPro" id="IPR001584">
    <property type="entry name" value="Integrase_cat-core"/>
</dbReference>
<dbReference type="InterPro" id="IPR043502">
    <property type="entry name" value="DNA/RNA_pol_sf"/>
</dbReference>
<dbReference type="Pfam" id="PF00665">
    <property type="entry name" value="rve"/>
    <property type="match status" value="1"/>
</dbReference>
<dbReference type="InterPro" id="IPR050951">
    <property type="entry name" value="Retrovirus_Pol_polyprotein"/>
</dbReference>
<dbReference type="Gene3D" id="3.30.70.270">
    <property type="match status" value="2"/>
</dbReference>
<dbReference type="SUPFAM" id="SSF56672">
    <property type="entry name" value="DNA/RNA polymerases"/>
    <property type="match status" value="1"/>
</dbReference>
<evidence type="ECO:0000313" key="3">
    <source>
        <dbReference type="EMBL" id="KAJ8877193.1"/>
    </source>
</evidence>
<dbReference type="PANTHER" id="PTHR37984:SF5">
    <property type="entry name" value="PROTEIN NYNRIN-LIKE"/>
    <property type="match status" value="1"/>
</dbReference>
<evidence type="ECO:0000256" key="1">
    <source>
        <dbReference type="ARBA" id="ARBA00023268"/>
    </source>
</evidence>
<dbReference type="Gene3D" id="3.10.10.10">
    <property type="entry name" value="HIV Type 1 Reverse Transcriptase, subunit A, domain 1"/>
    <property type="match status" value="1"/>
</dbReference>
<keyword evidence="4" id="KW-1185">Reference proteome</keyword>
<sequence>MFFVPDGKINIKSEFIGTVIDEQLYIVPETYNAIAGRVWIHKFGVCLHNHDTPLCNGNLEKISDFVVVSLKLRKGAQPVFHRKRDVPYALMKKVDAELDTLEAEGVLTKAETSDWKTPLVVIPKADEGVRLCVDYQVGVNEQLQDAHHPIQKTYDILNSLRKFKGLLIKFCVMSQKLYYNLMTSSIVHGSTREECQHNLIASLDQLQKFDLHLNQQKCLLFPEQIEYLDHVIEFNKISKSQGKVAAIVDMPCPKSTEDVRRFLGIVTYYSRFIPGASTITTSLCHLFFKNTIFKWTSACEAAFQKLRQAIASDQVLVPYDPDLPVQLACDASSTGIARVLSHIIDGNEYPIAFASQSLTAAEQNYFQLDREAQAIIFTMTAGCLQRYAAFLSGFNYTIDFKKGNVDCLSRAPFNINSYTASAINNEVTQLCHATIKQISILIVPYQFLKEEMKKDATLSTIMKSLQEKITSEPNYIIESSILFHDQRVVVSASLQMCSYQEQVQPRHKVILGRNQNITGKQIHINYAGHYQDHHFLVVVDAKSKWAEIVPCSSAPTSKSSIEILKDIYSRNGFPEVMVLDNATIFTSEEFAQYCKEAGIFQKFCAAGHPVPNGLVECNVQMLKHRLATMSNQKMPIHQKFWEILSLPG</sequence>
<dbReference type="InterPro" id="IPR041577">
    <property type="entry name" value="RT_RNaseH_2"/>
</dbReference>
<dbReference type="SUPFAM" id="SSF53098">
    <property type="entry name" value="Ribonuclease H-like"/>
    <property type="match status" value="1"/>
</dbReference>
<comment type="caution">
    <text evidence="3">The sequence shown here is derived from an EMBL/GenBank/DDBJ whole genome shotgun (WGS) entry which is preliminary data.</text>
</comment>
<dbReference type="InterPro" id="IPR043128">
    <property type="entry name" value="Rev_trsase/Diguanyl_cyclase"/>
</dbReference>
<dbReference type="Gene3D" id="3.30.420.10">
    <property type="entry name" value="Ribonuclease H-like superfamily/Ribonuclease H"/>
    <property type="match status" value="1"/>
</dbReference>
<dbReference type="EMBL" id="JARBHB010000008">
    <property type="protein sequence ID" value="KAJ8877193.1"/>
    <property type="molecule type" value="Genomic_DNA"/>
</dbReference>
<organism evidence="3 4">
    <name type="scientific">Dryococelus australis</name>
    <dbReference type="NCBI Taxonomy" id="614101"/>
    <lineage>
        <taxon>Eukaryota</taxon>
        <taxon>Metazoa</taxon>
        <taxon>Ecdysozoa</taxon>
        <taxon>Arthropoda</taxon>
        <taxon>Hexapoda</taxon>
        <taxon>Insecta</taxon>
        <taxon>Pterygota</taxon>
        <taxon>Neoptera</taxon>
        <taxon>Polyneoptera</taxon>
        <taxon>Phasmatodea</taxon>
        <taxon>Verophasmatodea</taxon>
        <taxon>Anareolatae</taxon>
        <taxon>Phasmatidae</taxon>
        <taxon>Eurycanthinae</taxon>
        <taxon>Dryococelus</taxon>
    </lineage>
</organism>
<reference evidence="3 4" key="1">
    <citation type="submission" date="2023-02" db="EMBL/GenBank/DDBJ databases">
        <title>LHISI_Scaffold_Assembly.</title>
        <authorList>
            <person name="Stuart O.P."/>
            <person name="Cleave R."/>
            <person name="Magrath M.J.L."/>
            <person name="Mikheyev A.S."/>
        </authorList>
    </citation>
    <scope>NUCLEOTIDE SEQUENCE [LARGE SCALE GENOMIC DNA]</scope>
    <source>
        <strain evidence="3">Daus_M_001</strain>
        <tissue evidence="3">Leg muscle</tissue>
    </source>
</reference>
<name>A0ABQ9GZ00_9NEOP</name>
<dbReference type="PANTHER" id="PTHR37984">
    <property type="entry name" value="PROTEIN CBG26694"/>
    <property type="match status" value="1"/>
</dbReference>
<dbReference type="InterPro" id="IPR012337">
    <property type="entry name" value="RNaseH-like_sf"/>
</dbReference>
<dbReference type="PROSITE" id="PS50994">
    <property type="entry name" value="INTEGRASE"/>
    <property type="match status" value="1"/>
</dbReference>
<proteinExistence type="predicted"/>
<dbReference type="Proteomes" id="UP001159363">
    <property type="component" value="Chromosome 7"/>
</dbReference>
<feature type="domain" description="Integrase catalytic" evidence="2">
    <location>
        <begin position="501"/>
        <end position="648"/>
    </location>
</feature>
<dbReference type="Pfam" id="PF17919">
    <property type="entry name" value="RT_RNaseH_2"/>
    <property type="match status" value="1"/>
</dbReference>
<evidence type="ECO:0000259" key="2">
    <source>
        <dbReference type="PROSITE" id="PS50994"/>
    </source>
</evidence>
<evidence type="ECO:0000313" key="4">
    <source>
        <dbReference type="Proteomes" id="UP001159363"/>
    </source>
</evidence>
<dbReference type="InterPro" id="IPR036397">
    <property type="entry name" value="RNaseH_sf"/>
</dbReference>
<gene>
    <name evidence="3" type="ORF">PR048_021647</name>
</gene>
<protein>
    <recommendedName>
        <fullName evidence="2">Integrase catalytic domain-containing protein</fullName>
    </recommendedName>
</protein>
<keyword evidence="1" id="KW-0511">Multifunctional enzyme</keyword>
<accession>A0ABQ9GZ00</accession>